<keyword evidence="3" id="KW-1185">Reference proteome</keyword>
<proteinExistence type="predicted"/>
<dbReference type="Proteomes" id="UP000236630">
    <property type="component" value="Unassembled WGS sequence"/>
</dbReference>
<name>A0A2H5QWG1_CITUN</name>
<dbReference type="AlphaFoldDB" id="A0A2H5QWG1"/>
<organism evidence="2 3">
    <name type="scientific">Citrus unshiu</name>
    <name type="common">Satsuma mandarin</name>
    <name type="synonym">Citrus nobilis var. unshiu</name>
    <dbReference type="NCBI Taxonomy" id="55188"/>
    <lineage>
        <taxon>Eukaryota</taxon>
        <taxon>Viridiplantae</taxon>
        <taxon>Streptophyta</taxon>
        <taxon>Embryophyta</taxon>
        <taxon>Tracheophyta</taxon>
        <taxon>Spermatophyta</taxon>
        <taxon>Magnoliopsida</taxon>
        <taxon>eudicotyledons</taxon>
        <taxon>Gunneridae</taxon>
        <taxon>Pentapetalae</taxon>
        <taxon>rosids</taxon>
        <taxon>malvids</taxon>
        <taxon>Sapindales</taxon>
        <taxon>Rutaceae</taxon>
        <taxon>Aurantioideae</taxon>
        <taxon>Citrus</taxon>
    </lineage>
</organism>
<comment type="caution">
    <text evidence="2">The sequence shown here is derived from an EMBL/GenBank/DDBJ whole genome shotgun (WGS) entry which is preliminary data.</text>
</comment>
<sequence>MGGISARSRPYPIAPRAQQFQHSRAQPPRPLIPERQQDFRQMAAHPYHNTPRALHATNSRARRPDQLETVPARGDIHDSRAVQLVDQSLAYRQYTPLKISLEELYERIEGRGLLYPPAPITKPTYRRDKS</sequence>
<evidence type="ECO:0000313" key="3">
    <source>
        <dbReference type="Proteomes" id="UP000236630"/>
    </source>
</evidence>
<feature type="region of interest" description="Disordered" evidence="1">
    <location>
        <begin position="1"/>
        <end position="42"/>
    </location>
</feature>
<accession>A0A2H5QWG1</accession>
<protein>
    <submittedName>
        <fullName evidence="2">Uncharacterized protein</fullName>
    </submittedName>
</protein>
<evidence type="ECO:0000256" key="1">
    <source>
        <dbReference type="SAM" id="MobiDB-lite"/>
    </source>
</evidence>
<dbReference type="EMBL" id="BDQV01001028">
    <property type="protein sequence ID" value="GAY68961.1"/>
    <property type="molecule type" value="Genomic_DNA"/>
</dbReference>
<reference evidence="2 3" key="1">
    <citation type="journal article" date="2017" name="Front. Genet.">
        <title>Draft sequencing of the heterozygous diploid genome of Satsuma (Citrus unshiu Marc.) using a hybrid assembly approach.</title>
        <authorList>
            <person name="Shimizu T."/>
            <person name="Tanizawa Y."/>
            <person name="Mochizuki T."/>
            <person name="Nagasaki H."/>
            <person name="Yoshioka T."/>
            <person name="Toyoda A."/>
            <person name="Fujiyama A."/>
            <person name="Kaminuma E."/>
            <person name="Nakamura Y."/>
        </authorList>
    </citation>
    <scope>NUCLEOTIDE SEQUENCE [LARGE SCALE GENOMIC DNA]</scope>
    <source>
        <strain evidence="3">cv. Miyagawa wase</strain>
    </source>
</reference>
<gene>
    <name evidence="2" type="ORF">CUMW_268260</name>
</gene>
<evidence type="ECO:0000313" key="2">
    <source>
        <dbReference type="EMBL" id="GAY68961.1"/>
    </source>
</evidence>